<dbReference type="OMA" id="DWAYNTS"/>
<organism evidence="1 2">
    <name type="scientific">Pycnoporus cinnabarinus</name>
    <name type="common">Cinnabar-red polypore</name>
    <name type="synonym">Trametes cinnabarina</name>
    <dbReference type="NCBI Taxonomy" id="5643"/>
    <lineage>
        <taxon>Eukaryota</taxon>
        <taxon>Fungi</taxon>
        <taxon>Dikarya</taxon>
        <taxon>Basidiomycota</taxon>
        <taxon>Agaricomycotina</taxon>
        <taxon>Agaricomycetes</taxon>
        <taxon>Polyporales</taxon>
        <taxon>Polyporaceae</taxon>
        <taxon>Trametes</taxon>
    </lineage>
</organism>
<dbReference type="Proteomes" id="UP000029665">
    <property type="component" value="Unassembled WGS sequence"/>
</dbReference>
<dbReference type="AlphaFoldDB" id="A0A060SKR6"/>
<dbReference type="EMBL" id="CCBP010000119">
    <property type="protein sequence ID" value="CDO73028.1"/>
    <property type="molecule type" value="Genomic_DNA"/>
</dbReference>
<proteinExistence type="predicted"/>
<dbReference type="OrthoDB" id="2802798at2759"/>
<evidence type="ECO:0000313" key="1">
    <source>
        <dbReference type="EMBL" id="CDO73028.1"/>
    </source>
</evidence>
<dbReference type="STRING" id="5643.A0A060SKR6"/>
<protein>
    <recommendedName>
        <fullName evidence="3">BTB domain-containing protein</fullName>
    </recommendedName>
</protein>
<keyword evidence="2" id="KW-1185">Reference proteome</keyword>
<evidence type="ECO:0008006" key="3">
    <source>
        <dbReference type="Google" id="ProtNLM"/>
    </source>
</evidence>
<accession>A0A060SKR6</accession>
<gene>
    <name evidence="1" type="ORF">BN946_scf185007.g82</name>
</gene>
<sequence length="314" mass="35095">MDSATPHLVPPRSPTPFSPRLPAAEAYSILKDPDYWFEDGNLVIISAHHRPRANPIAFRVHRGVLLHHSAKLLNLLGPILSKEKRSHGGKTLAGCPAVHFSDSPDGVLPFADAAALIRLGHKYGVARVLTLGTKALFPDDNPWGRILDLTEEVIEAVNLFTAIDCAPARLMALYRCTRLENKLLVTGARRKDGFVETLRPEDLALCLGARELFAVLRMNHVFTTMALRSRATCQTNTRCDRYLSHHRPKCFDIIRGGVSLVFADWAYNTSICKPCRKLLAGREAQFQTNLLEELPTLIGVDVENWDHTWPVRIE</sequence>
<evidence type="ECO:0000313" key="2">
    <source>
        <dbReference type="Proteomes" id="UP000029665"/>
    </source>
</evidence>
<name>A0A060SKR6_PYCCI</name>
<reference evidence="1" key="1">
    <citation type="submission" date="2014-01" db="EMBL/GenBank/DDBJ databases">
        <title>The genome of the white-rot fungus Pycnoporus cinnabarinus: a basidiomycete model with a versatile arsenal for lignocellulosic biomass breakdown.</title>
        <authorList>
            <person name="Levasseur A."/>
            <person name="Lomascolo A."/>
            <person name="Ruiz-Duenas F.J."/>
            <person name="Uzan E."/>
            <person name="Piumi F."/>
            <person name="Kues U."/>
            <person name="Ram A.F.J."/>
            <person name="Murat C."/>
            <person name="Haon M."/>
            <person name="Benoit I."/>
            <person name="Arfi Y."/>
            <person name="Chevret D."/>
            <person name="Drula E."/>
            <person name="Kwon M.J."/>
            <person name="Gouret P."/>
            <person name="Lesage-Meessen L."/>
            <person name="Lombard V."/>
            <person name="Mariette J."/>
            <person name="Noirot C."/>
            <person name="Park J."/>
            <person name="Patyshakuliyeva A."/>
            <person name="Wieneger R.A.B."/>
            <person name="Wosten H.A.B."/>
            <person name="Martin F."/>
            <person name="Coutinho P.M."/>
            <person name="de Vries R."/>
            <person name="Martinez A.T."/>
            <person name="Klopp C."/>
            <person name="Pontarotti P."/>
            <person name="Henrissat B."/>
            <person name="Record E."/>
        </authorList>
    </citation>
    <scope>NUCLEOTIDE SEQUENCE [LARGE SCALE GENOMIC DNA]</scope>
    <source>
        <strain evidence="1">BRFM137</strain>
    </source>
</reference>
<dbReference type="HOGENOM" id="CLU_886072_0_0_1"/>
<comment type="caution">
    <text evidence="1">The sequence shown here is derived from an EMBL/GenBank/DDBJ whole genome shotgun (WGS) entry which is preliminary data.</text>
</comment>